<dbReference type="AlphaFoldDB" id="A0A097SPT4"/>
<feature type="region of interest" description="Disordered" evidence="1">
    <location>
        <begin position="92"/>
        <end position="114"/>
    </location>
</feature>
<keyword evidence="2" id="KW-0614">Plasmid</keyword>
<accession>A0A097SPT4</accession>
<proteinExistence type="predicted"/>
<name>A0A097SPT4_9NOCA</name>
<feature type="compositionally biased region" description="Polar residues" evidence="1">
    <location>
        <begin position="92"/>
        <end position="107"/>
    </location>
</feature>
<gene>
    <name evidence="2" type="ORF">LRS1606.103</name>
</gene>
<reference evidence="2" key="1">
    <citation type="submission" date="2014-03" db="EMBL/GenBank/DDBJ databases">
        <authorList>
            <person name="Zhang G."/>
            <person name="Zhu L."/>
            <person name="Fang P."/>
        </authorList>
    </citation>
    <scope>NUCLEOTIDE SEQUENCE</scope>
    <source>
        <strain evidence="2">NS1</strain>
        <plasmid evidence="2">pNSL1</plasmid>
    </source>
</reference>
<dbReference type="EMBL" id="KJ605395">
    <property type="protein sequence ID" value="AIU93537.1"/>
    <property type="molecule type" value="Genomic_DNA"/>
</dbReference>
<evidence type="ECO:0000313" key="2">
    <source>
        <dbReference type="EMBL" id="AIU93537.1"/>
    </source>
</evidence>
<protein>
    <submittedName>
        <fullName evidence="2">Uncharacterized protein</fullName>
    </submittedName>
</protein>
<geneLocation type="plasmid" evidence="2">
    <name>pNSL1</name>
</geneLocation>
<feature type="compositionally biased region" description="Basic and acidic residues" evidence="1">
    <location>
        <begin position="27"/>
        <end position="41"/>
    </location>
</feature>
<sequence length="114" mass="12952">MPTEYPVEHVSVDQSESLLNRRLTRNRESNTAHFHSHSDRHPSRRCPARGGNRRQGHCDQRQQPDTGGRAGHADPVLLELGKQARHHAIVTNDSMMHESTGQSTRRSGTLFRRV</sequence>
<organism evidence="2">
    <name type="scientific">Rhodococcus sp. NS1</name>
    <dbReference type="NCBI Taxonomy" id="402236"/>
    <lineage>
        <taxon>Bacteria</taxon>
        <taxon>Bacillati</taxon>
        <taxon>Actinomycetota</taxon>
        <taxon>Actinomycetes</taxon>
        <taxon>Mycobacteriales</taxon>
        <taxon>Nocardiaceae</taxon>
        <taxon>Rhodococcus</taxon>
    </lineage>
</organism>
<evidence type="ECO:0000256" key="1">
    <source>
        <dbReference type="SAM" id="MobiDB-lite"/>
    </source>
</evidence>
<feature type="region of interest" description="Disordered" evidence="1">
    <location>
        <begin position="27"/>
        <end position="74"/>
    </location>
</feature>
<feature type="compositionally biased region" description="Basic residues" evidence="1">
    <location>
        <begin position="42"/>
        <end position="55"/>
    </location>
</feature>